<evidence type="ECO:0000256" key="1">
    <source>
        <dbReference type="SAM" id="SignalP"/>
    </source>
</evidence>
<dbReference type="InterPro" id="IPR011042">
    <property type="entry name" value="6-blade_b-propeller_TolB-like"/>
</dbReference>
<dbReference type="PROSITE" id="PS51257">
    <property type="entry name" value="PROKAR_LIPOPROTEIN"/>
    <property type="match status" value="1"/>
</dbReference>
<comment type="caution">
    <text evidence="2">The sequence shown here is derived from an EMBL/GenBank/DDBJ whole genome shotgun (WGS) entry which is preliminary data.</text>
</comment>
<feature type="non-terminal residue" evidence="2">
    <location>
        <position position="256"/>
    </location>
</feature>
<feature type="signal peptide" evidence="1">
    <location>
        <begin position="1"/>
        <end position="22"/>
    </location>
</feature>
<gene>
    <name evidence="2" type="ORF">FVR03_23125</name>
</gene>
<dbReference type="Gene3D" id="2.120.10.30">
    <property type="entry name" value="TolB, C-terminal domain"/>
    <property type="match status" value="1"/>
</dbReference>
<dbReference type="AlphaFoldDB" id="A0A5C8ILB1"/>
<accession>A0A5C8ILB1</accession>
<feature type="chain" id="PRO_5022968010" evidence="1">
    <location>
        <begin position="23"/>
        <end position="256"/>
    </location>
</feature>
<keyword evidence="3" id="KW-1185">Reference proteome</keyword>
<keyword evidence="1" id="KW-0732">Signal</keyword>
<protein>
    <submittedName>
        <fullName evidence="2">Gluconolaconase</fullName>
    </submittedName>
</protein>
<reference evidence="2 3" key="1">
    <citation type="submission" date="2019-08" db="EMBL/GenBank/DDBJ databases">
        <authorList>
            <person name="Shi S."/>
        </authorList>
    </citation>
    <scope>NUCLEOTIDE SEQUENCE [LARGE SCALE GENOMIC DNA]</scope>
    <source>
        <strain evidence="2 3">GY10130</strain>
    </source>
</reference>
<dbReference type="OrthoDB" id="7675395at2"/>
<sequence>MRPFLFLLIVVFASPLFTSCRSGLFGGGTPVKLQEAWTSDNTLRTPESVLHDPQRNVIYVSNINKRTEDRKDGDGFISVMTPNGEIEQLFWVAGLNNPKGMALFNNILYVADMDEVVAIATQTGSILERFKADKATDLNDVTVDGEGNVYISDSKEGRIYLLRNGRISNWFDKMKNELPNGLLFDQNRLLVAFKNSGHVRFLDPNRKRFTDWTEGIENADGIAADGTGNFFVSNWSGEIFYVNQQGKKWLLLDTKS</sequence>
<organism evidence="2 3">
    <name type="scientific">Pontibacter qinzhouensis</name>
    <dbReference type="NCBI Taxonomy" id="2603253"/>
    <lineage>
        <taxon>Bacteria</taxon>
        <taxon>Pseudomonadati</taxon>
        <taxon>Bacteroidota</taxon>
        <taxon>Cytophagia</taxon>
        <taxon>Cytophagales</taxon>
        <taxon>Hymenobacteraceae</taxon>
        <taxon>Pontibacter</taxon>
    </lineage>
</organism>
<dbReference type="RefSeq" id="WP_147924147.1">
    <property type="nucleotide sequence ID" value="NZ_VRTY01000159.1"/>
</dbReference>
<evidence type="ECO:0000313" key="3">
    <source>
        <dbReference type="Proteomes" id="UP000321926"/>
    </source>
</evidence>
<dbReference type="EMBL" id="VRTY01000159">
    <property type="protein sequence ID" value="TXK22020.1"/>
    <property type="molecule type" value="Genomic_DNA"/>
</dbReference>
<name>A0A5C8ILB1_9BACT</name>
<dbReference type="SUPFAM" id="SSF63829">
    <property type="entry name" value="Calcium-dependent phosphotriesterase"/>
    <property type="match status" value="1"/>
</dbReference>
<evidence type="ECO:0000313" key="2">
    <source>
        <dbReference type="EMBL" id="TXK22020.1"/>
    </source>
</evidence>
<proteinExistence type="predicted"/>
<dbReference type="Proteomes" id="UP000321926">
    <property type="component" value="Unassembled WGS sequence"/>
</dbReference>